<dbReference type="SUPFAM" id="SSF57701">
    <property type="entry name" value="Zn2/Cys6 DNA-binding domain"/>
    <property type="match status" value="1"/>
</dbReference>
<dbReference type="GO" id="GO:0003677">
    <property type="term" value="F:DNA binding"/>
    <property type="evidence" value="ECO:0007669"/>
    <property type="project" value="InterPro"/>
</dbReference>
<feature type="domain" description="Zn(2)-C6 fungal-type" evidence="4">
    <location>
        <begin position="17"/>
        <end position="49"/>
    </location>
</feature>
<evidence type="ECO:0000256" key="3">
    <source>
        <dbReference type="SAM" id="Coils"/>
    </source>
</evidence>
<dbReference type="Pfam" id="PF04082">
    <property type="entry name" value="Fungal_trans"/>
    <property type="match status" value="1"/>
</dbReference>
<sequence>MSSSGVEKRGSAATVRACDSCRRRKRKCAWDVGAERCRPCVQFKEICSSTHVRKPREKSQRRNRIAEYEARIQRLETLLEEQSAAQPQVQGPPLRLSDQSMPWTDLVANLRDSIQSNYPLQAGPSIGEGAEASGYERTFEEDAAFLLGSNSSMLLPTVTAGPSLMPSIEDGTAPILPLEADRPSIQKPFIRPPTQIIHEQPPLTRANCDGFMPHPELGTVLLSEFLVDFNTANPMYNPYQIADHIRTCYMGGSDGTAVSWAATYVVFGIAHRLRAMSVTASPDDNEQADYYLSRILQSVTDLLLAPPSLGQIQCLLGMAALLQMSSRSTSRVSFTATALQLAQRLAYNDDQVADPEQEIAQQRRVFWIAFFQATDESILSSNPVSYRRDDISTNRPDEATENTAGSVTAAEGTWKVNIFSLRVRLALIQAEAIEKVLSVKARELTVNEHLAAVDSVLQSLAGFRAHELFQLNAEQLTQLLYRSDIAHVLSLEASYFATVFRVQSFLVLRMDRSINPFSSEALSRIAECKNFACYEEAKCFLSLLMASPTGDIGLCWYVPLSVLAALCTVLAHAVHNPRDAAPSPVESSRYGGILQMIAALAQKSHDSEFQNATNVCMDLFHKVNHTQKGSEMQGVTSADLVPLQLEAVRL</sequence>
<evidence type="ECO:0000256" key="2">
    <source>
        <dbReference type="ARBA" id="ARBA00023242"/>
    </source>
</evidence>
<dbReference type="InterPro" id="IPR050987">
    <property type="entry name" value="AtrR-like"/>
</dbReference>
<keyword evidence="6" id="KW-1185">Reference proteome</keyword>
<dbReference type="GO" id="GO:0008270">
    <property type="term" value="F:zinc ion binding"/>
    <property type="evidence" value="ECO:0007669"/>
    <property type="project" value="InterPro"/>
</dbReference>
<dbReference type="PROSITE" id="PS00463">
    <property type="entry name" value="ZN2_CY6_FUNGAL_1"/>
    <property type="match status" value="1"/>
</dbReference>
<dbReference type="InterPro" id="IPR001138">
    <property type="entry name" value="Zn2Cys6_DnaBD"/>
</dbReference>
<evidence type="ECO:0000313" key="5">
    <source>
        <dbReference type="EMBL" id="KAF2661224.1"/>
    </source>
</evidence>
<dbReference type="CDD" id="cd00067">
    <property type="entry name" value="GAL4"/>
    <property type="match status" value="1"/>
</dbReference>
<dbReference type="InterPro" id="IPR007219">
    <property type="entry name" value="XnlR_reg_dom"/>
</dbReference>
<feature type="coiled-coil region" evidence="3">
    <location>
        <begin position="58"/>
        <end position="85"/>
    </location>
</feature>
<gene>
    <name evidence="5" type="ORF">K491DRAFT_587886</name>
</gene>
<proteinExistence type="predicted"/>
<dbReference type="PANTHER" id="PTHR46910:SF39">
    <property type="entry name" value="ZN(II)2CYS6 TRANSCRIPTION FACTOR (EUROFUNG)"/>
    <property type="match status" value="1"/>
</dbReference>
<evidence type="ECO:0000256" key="1">
    <source>
        <dbReference type="ARBA" id="ARBA00022723"/>
    </source>
</evidence>
<keyword evidence="1" id="KW-0479">Metal-binding</keyword>
<protein>
    <recommendedName>
        <fullName evidence="4">Zn(2)-C6 fungal-type domain-containing protein</fullName>
    </recommendedName>
</protein>
<dbReference type="Gene3D" id="4.10.240.10">
    <property type="entry name" value="Zn(2)-C6 fungal-type DNA-binding domain"/>
    <property type="match status" value="1"/>
</dbReference>
<name>A0A6A6TRH1_9PLEO</name>
<organism evidence="5 6">
    <name type="scientific">Lophiostoma macrostomum CBS 122681</name>
    <dbReference type="NCBI Taxonomy" id="1314788"/>
    <lineage>
        <taxon>Eukaryota</taxon>
        <taxon>Fungi</taxon>
        <taxon>Dikarya</taxon>
        <taxon>Ascomycota</taxon>
        <taxon>Pezizomycotina</taxon>
        <taxon>Dothideomycetes</taxon>
        <taxon>Pleosporomycetidae</taxon>
        <taxon>Pleosporales</taxon>
        <taxon>Lophiostomataceae</taxon>
        <taxon>Lophiostoma</taxon>
    </lineage>
</organism>
<dbReference type="PROSITE" id="PS50048">
    <property type="entry name" value="ZN2_CY6_FUNGAL_2"/>
    <property type="match status" value="1"/>
</dbReference>
<dbReference type="EMBL" id="MU004295">
    <property type="protein sequence ID" value="KAF2661224.1"/>
    <property type="molecule type" value="Genomic_DNA"/>
</dbReference>
<dbReference type="PANTHER" id="PTHR46910">
    <property type="entry name" value="TRANSCRIPTION FACTOR PDR1"/>
    <property type="match status" value="1"/>
</dbReference>
<keyword evidence="3" id="KW-0175">Coiled coil</keyword>
<reference evidence="5" key="1">
    <citation type="journal article" date="2020" name="Stud. Mycol.">
        <title>101 Dothideomycetes genomes: a test case for predicting lifestyles and emergence of pathogens.</title>
        <authorList>
            <person name="Haridas S."/>
            <person name="Albert R."/>
            <person name="Binder M."/>
            <person name="Bloem J."/>
            <person name="Labutti K."/>
            <person name="Salamov A."/>
            <person name="Andreopoulos B."/>
            <person name="Baker S."/>
            <person name="Barry K."/>
            <person name="Bills G."/>
            <person name="Bluhm B."/>
            <person name="Cannon C."/>
            <person name="Castanera R."/>
            <person name="Culley D."/>
            <person name="Daum C."/>
            <person name="Ezra D."/>
            <person name="Gonzalez J."/>
            <person name="Henrissat B."/>
            <person name="Kuo A."/>
            <person name="Liang C."/>
            <person name="Lipzen A."/>
            <person name="Lutzoni F."/>
            <person name="Magnuson J."/>
            <person name="Mondo S."/>
            <person name="Nolan M."/>
            <person name="Ohm R."/>
            <person name="Pangilinan J."/>
            <person name="Park H.-J."/>
            <person name="Ramirez L."/>
            <person name="Alfaro M."/>
            <person name="Sun H."/>
            <person name="Tritt A."/>
            <person name="Yoshinaga Y."/>
            <person name="Zwiers L.-H."/>
            <person name="Turgeon B."/>
            <person name="Goodwin S."/>
            <person name="Spatafora J."/>
            <person name="Crous P."/>
            <person name="Grigoriev I."/>
        </authorList>
    </citation>
    <scope>NUCLEOTIDE SEQUENCE</scope>
    <source>
        <strain evidence="5">CBS 122681</strain>
    </source>
</reference>
<dbReference type="OrthoDB" id="4116913at2759"/>
<dbReference type="InterPro" id="IPR036864">
    <property type="entry name" value="Zn2-C6_fun-type_DNA-bd_sf"/>
</dbReference>
<accession>A0A6A6TRH1</accession>
<dbReference type="Proteomes" id="UP000799324">
    <property type="component" value="Unassembled WGS sequence"/>
</dbReference>
<dbReference type="CDD" id="cd12148">
    <property type="entry name" value="fungal_TF_MHR"/>
    <property type="match status" value="1"/>
</dbReference>
<dbReference type="GO" id="GO:0000981">
    <property type="term" value="F:DNA-binding transcription factor activity, RNA polymerase II-specific"/>
    <property type="evidence" value="ECO:0007669"/>
    <property type="project" value="InterPro"/>
</dbReference>
<dbReference type="AlphaFoldDB" id="A0A6A6TRH1"/>
<evidence type="ECO:0000313" key="6">
    <source>
        <dbReference type="Proteomes" id="UP000799324"/>
    </source>
</evidence>
<evidence type="ECO:0000259" key="4">
    <source>
        <dbReference type="PROSITE" id="PS50048"/>
    </source>
</evidence>
<keyword evidence="2" id="KW-0539">Nucleus</keyword>
<dbReference type="GO" id="GO:0006351">
    <property type="term" value="P:DNA-templated transcription"/>
    <property type="evidence" value="ECO:0007669"/>
    <property type="project" value="InterPro"/>
</dbReference>